<dbReference type="AlphaFoldDB" id="F4KR38"/>
<dbReference type="HOGENOM" id="CLU_049311_5_1_10"/>
<reference key="2">
    <citation type="submission" date="2011-04" db="EMBL/GenBank/DDBJ databases">
        <title>Complete sequence of chromosome of Haliscomenobacter hydrossis DSM 1100.</title>
        <authorList>
            <consortium name="US DOE Joint Genome Institute (JGI-PGF)"/>
            <person name="Lucas S."/>
            <person name="Han J."/>
            <person name="Lapidus A."/>
            <person name="Bruce D."/>
            <person name="Goodwin L."/>
            <person name="Pitluck S."/>
            <person name="Peters L."/>
            <person name="Kyrpides N."/>
            <person name="Mavromatis K."/>
            <person name="Ivanova N."/>
            <person name="Ovchinnikova G."/>
            <person name="Pagani I."/>
            <person name="Daligault H."/>
            <person name="Detter J.C."/>
            <person name="Han C."/>
            <person name="Land M."/>
            <person name="Hauser L."/>
            <person name="Markowitz V."/>
            <person name="Cheng J.-F."/>
            <person name="Hugenholtz P."/>
            <person name="Woyke T."/>
            <person name="Wu D."/>
            <person name="Verbarg S."/>
            <person name="Frueling A."/>
            <person name="Brambilla E."/>
            <person name="Klenk H.-P."/>
            <person name="Eisen J.A."/>
        </authorList>
    </citation>
    <scope>NUCLEOTIDE SEQUENCE</scope>
    <source>
        <strain>DSM 1100</strain>
    </source>
</reference>
<dbReference type="GO" id="GO:0016811">
    <property type="term" value="F:hydrolase activity, acting on carbon-nitrogen (but not peptide) bonds, in linear amides"/>
    <property type="evidence" value="ECO:0007669"/>
    <property type="project" value="TreeGrafter"/>
</dbReference>
<dbReference type="Pfam" id="PF02585">
    <property type="entry name" value="PIG-L"/>
    <property type="match status" value="1"/>
</dbReference>
<dbReference type="EMBL" id="CP002691">
    <property type="protein sequence ID" value="AEE53276.1"/>
    <property type="molecule type" value="Genomic_DNA"/>
</dbReference>
<dbReference type="Proteomes" id="UP000008461">
    <property type="component" value="Chromosome"/>
</dbReference>
<dbReference type="InterPro" id="IPR024078">
    <property type="entry name" value="LmbE-like_dom_sf"/>
</dbReference>
<dbReference type="eggNOG" id="COG2120">
    <property type="taxonomic scope" value="Bacteria"/>
</dbReference>
<dbReference type="RefSeq" id="WP_013767809.1">
    <property type="nucleotide sequence ID" value="NC_015510.1"/>
</dbReference>
<organism evidence="1 2">
    <name type="scientific">Haliscomenobacter hydrossis (strain ATCC 27775 / DSM 1100 / LMG 10767 / O)</name>
    <dbReference type="NCBI Taxonomy" id="760192"/>
    <lineage>
        <taxon>Bacteria</taxon>
        <taxon>Pseudomonadati</taxon>
        <taxon>Bacteroidota</taxon>
        <taxon>Saprospiria</taxon>
        <taxon>Saprospirales</taxon>
        <taxon>Haliscomenobacteraceae</taxon>
        <taxon>Haliscomenobacter</taxon>
    </lineage>
</organism>
<dbReference type="PANTHER" id="PTHR12993:SF30">
    <property type="entry name" value="N-ACETYL-ALPHA-D-GLUCOSAMINYL L-MALATE DEACETYLASE 1"/>
    <property type="match status" value="1"/>
</dbReference>
<reference evidence="1 2" key="1">
    <citation type="journal article" date="2011" name="Stand. Genomic Sci.">
        <title>Complete genome sequence of Haliscomenobacter hydrossis type strain (O).</title>
        <authorList>
            <consortium name="US DOE Joint Genome Institute (JGI-PGF)"/>
            <person name="Daligault H."/>
            <person name="Lapidus A."/>
            <person name="Zeytun A."/>
            <person name="Nolan M."/>
            <person name="Lucas S."/>
            <person name="Del Rio T.G."/>
            <person name="Tice H."/>
            <person name="Cheng J.F."/>
            <person name="Tapia R."/>
            <person name="Han C."/>
            <person name="Goodwin L."/>
            <person name="Pitluck S."/>
            <person name="Liolios K."/>
            <person name="Pagani I."/>
            <person name="Ivanova N."/>
            <person name="Huntemann M."/>
            <person name="Mavromatis K."/>
            <person name="Mikhailova N."/>
            <person name="Pati A."/>
            <person name="Chen A."/>
            <person name="Palaniappan K."/>
            <person name="Land M."/>
            <person name="Hauser L."/>
            <person name="Brambilla E.M."/>
            <person name="Rohde M."/>
            <person name="Verbarg S."/>
            <person name="Goker M."/>
            <person name="Bristow J."/>
            <person name="Eisen J.A."/>
            <person name="Markowitz V."/>
            <person name="Hugenholtz P."/>
            <person name="Kyrpides N.C."/>
            <person name="Klenk H.P."/>
            <person name="Woyke T."/>
        </authorList>
    </citation>
    <scope>NUCLEOTIDE SEQUENCE [LARGE SCALE GENOMIC DNA]</scope>
    <source>
        <strain evidence="2">ATCC 27775 / DSM 1100 / LMG 10767 / O</strain>
    </source>
</reference>
<dbReference type="SUPFAM" id="SSF102588">
    <property type="entry name" value="LmbE-like"/>
    <property type="match status" value="1"/>
</dbReference>
<protein>
    <submittedName>
        <fullName evidence="1">LmbE family protein</fullName>
    </submittedName>
</protein>
<sequence>MISLHFDRPSAARLNILALGAHCDDIEIGCGGTLLKLIDQGQVGHITWVVFASNETRKQEATSSAAQFLEGISSKTIHVFDYRDAFLSFSAMEIKERFESIKTSINPDIIFTHYRDDRHQDHRLISDLTWNTFRDHFILEYEIPKYDGDLGIPQCFSHLSPDQVHRKIDFLMQNFASQQNKHWFDRETFLALLRIRGLESAADSKYAEAFHSRKWVL</sequence>
<dbReference type="OrthoDB" id="9790023at2"/>
<dbReference type="Gene3D" id="3.40.50.10320">
    <property type="entry name" value="LmbE-like"/>
    <property type="match status" value="1"/>
</dbReference>
<dbReference type="PANTHER" id="PTHR12993">
    <property type="entry name" value="N-ACETYLGLUCOSAMINYL-PHOSPHATIDYLINOSITOL DE-N-ACETYLASE-RELATED"/>
    <property type="match status" value="1"/>
</dbReference>
<evidence type="ECO:0000313" key="1">
    <source>
        <dbReference type="EMBL" id="AEE53276.1"/>
    </source>
</evidence>
<dbReference type="InterPro" id="IPR003737">
    <property type="entry name" value="GlcNAc_PI_deacetylase-related"/>
</dbReference>
<dbReference type="KEGG" id="hhy:Halhy_5451"/>
<dbReference type="STRING" id="760192.Halhy_5451"/>
<proteinExistence type="predicted"/>
<gene>
    <name evidence="1" type="ordered locus">Halhy_5451</name>
</gene>
<evidence type="ECO:0000313" key="2">
    <source>
        <dbReference type="Proteomes" id="UP000008461"/>
    </source>
</evidence>
<keyword evidence="2" id="KW-1185">Reference proteome</keyword>
<name>F4KR38_HALH1</name>
<accession>F4KR38</accession>